<comment type="similarity">
    <text evidence="1">Belongs to the short-chain dehydrogenases/reductases (SDR) family.</text>
</comment>
<keyword evidence="2" id="KW-0560">Oxidoreductase</keyword>
<sequence>MAEATGLRCLIIGAASGIGRATAALLADRGAAVVGADRAWPEGEVGALLVDVTDASSVERTVADAASRLGGLDAVINTAGILGTVQPAAEESAEEFQRLVDVNLTGAFHVSRATLPVLVDSPHGRLVHCSSTAGKEGVAQMTGYSASKAGVMGLVKALAREYAHTSVTVNAIAPGKIDSPFVGEGTVSATDLAKIPMGRLGTVDEAAELLAFIVSPASSYCTGVIFDLSGGRATW</sequence>
<dbReference type="CDD" id="cd05233">
    <property type="entry name" value="SDR_c"/>
    <property type="match status" value="1"/>
</dbReference>
<dbReference type="InterPro" id="IPR036291">
    <property type="entry name" value="NAD(P)-bd_dom_sf"/>
</dbReference>
<keyword evidence="4" id="KW-1185">Reference proteome</keyword>
<dbReference type="Proteomes" id="UP000321749">
    <property type="component" value="Unassembled WGS sequence"/>
</dbReference>
<dbReference type="SUPFAM" id="SSF51735">
    <property type="entry name" value="NAD(P)-binding Rossmann-fold domains"/>
    <property type="match status" value="1"/>
</dbReference>
<protein>
    <submittedName>
        <fullName evidence="3">3-oxoacyl-ACP reductase</fullName>
    </submittedName>
</protein>
<name>A0AA87UT61_9MICO</name>
<evidence type="ECO:0000313" key="3">
    <source>
        <dbReference type="EMBL" id="GEK81329.1"/>
    </source>
</evidence>
<evidence type="ECO:0000256" key="1">
    <source>
        <dbReference type="ARBA" id="ARBA00006484"/>
    </source>
</evidence>
<dbReference type="PANTHER" id="PTHR24321:SF15">
    <property type="entry name" value="OXIDOREDUCTASE UCPA"/>
    <property type="match status" value="1"/>
</dbReference>
<dbReference type="PRINTS" id="PR00081">
    <property type="entry name" value="GDHRDH"/>
</dbReference>
<proteinExistence type="inferred from homology"/>
<evidence type="ECO:0000256" key="2">
    <source>
        <dbReference type="ARBA" id="ARBA00023002"/>
    </source>
</evidence>
<dbReference type="GO" id="GO:0016491">
    <property type="term" value="F:oxidoreductase activity"/>
    <property type="evidence" value="ECO:0007669"/>
    <property type="project" value="UniProtKB-KW"/>
</dbReference>
<dbReference type="AlphaFoldDB" id="A0AA87UT61"/>
<dbReference type="FunFam" id="3.40.50.720:FF:000084">
    <property type="entry name" value="Short-chain dehydrogenase reductase"/>
    <property type="match status" value="1"/>
</dbReference>
<dbReference type="InterPro" id="IPR020904">
    <property type="entry name" value="Sc_DH/Rdtase_CS"/>
</dbReference>
<dbReference type="Gene3D" id="3.40.50.720">
    <property type="entry name" value="NAD(P)-binding Rossmann-like Domain"/>
    <property type="match status" value="1"/>
</dbReference>
<evidence type="ECO:0000313" key="4">
    <source>
        <dbReference type="Proteomes" id="UP000321749"/>
    </source>
</evidence>
<dbReference type="InterPro" id="IPR002347">
    <property type="entry name" value="SDR_fam"/>
</dbReference>
<gene>
    <name evidence="3" type="ORF">ABA31_26800</name>
</gene>
<dbReference type="PROSITE" id="PS00061">
    <property type="entry name" value="ADH_SHORT"/>
    <property type="match status" value="1"/>
</dbReference>
<dbReference type="Pfam" id="PF13561">
    <property type="entry name" value="adh_short_C2"/>
    <property type="match status" value="1"/>
</dbReference>
<dbReference type="EMBL" id="BJUU01000025">
    <property type="protein sequence ID" value="GEK81329.1"/>
    <property type="molecule type" value="Genomic_DNA"/>
</dbReference>
<accession>A0AA87UT61</accession>
<dbReference type="RefSeq" id="WP_146796686.1">
    <property type="nucleotide sequence ID" value="NZ_BJUU01000025.1"/>
</dbReference>
<reference evidence="3 4" key="1">
    <citation type="submission" date="2019-07" db="EMBL/GenBank/DDBJ databases">
        <title>Whole genome shotgun sequence of Agrococcus baldri NBRC 103055.</title>
        <authorList>
            <person name="Hosoyama A."/>
            <person name="Uohara A."/>
            <person name="Ohji S."/>
            <person name="Ichikawa N."/>
        </authorList>
    </citation>
    <scope>NUCLEOTIDE SEQUENCE [LARGE SCALE GENOMIC DNA]</scope>
    <source>
        <strain evidence="3 4">NBRC 103055</strain>
    </source>
</reference>
<dbReference type="PRINTS" id="PR00080">
    <property type="entry name" value="SDRFAMILY"/>
</dbReference>
<organism evidence="3 4">
    <name type="scientific">Agrococcus baldri</name>
    <dbReference type="NCBI Taxonomy" id="153730"/>
    <lineage>
        <taxon>Bacteria</taxon>
        <taxon>Bacillati</taxon>
        <taxon>Actinomycetota</taxon>
        <taxon>Actinomycetes</taxon>
        <taxon>Micrococcales</taxon>
        <taxon>Microbacteriaceae</taxon>
        <taxon>Agrococcus</taxon>
    </lineage>
</organism>
<dbReference type="PANTHER" id="PTHR24321">
    <property type="entry name" value="DEHYDROGENASES, SHORT CHAIN"/>
    <property type="match status" value="1"/>
</dbReference>
<comment type="caution">
    <text evidence="3">The sequence shown here is derived from an EMBL/GenBank/DDBJ whole genome shotgun (WGS) entry which is preliminary data.</text>
</comment>